<feature type="transmembrane region" description="Helical" evidence="10">
    <location>
        <begin position="73"/>
        <end position="102"/>
    </location>
</feature>
<feature type="transmembrane region" description="Helical" evidence="10">
    <location>
        <begin position="123"/>
        <end position="145"/>
    </location>
</feature>
<dbReference type="InterPro" id="IPR013312">
    <property type="entry name" value="GPR40-rel_orph"/>
</dbReference>
<dbReference type="SUPFAM" id="SSF81321">
    <property type="entry name" value="Family A G protein-coupled receptor-like"/>
    <property type="match status" value="1"/>
</dbReference>
<evidence type="ECO:0000256" key="5">
    <source>
        <dbReference type="ARBA" id="ARBA00023040"/>
    </source>
</evidence>
<dbReference type="AlphaFoldDB" id="A0A6P8P6E4"/>
<keyword evidence="6 10" id="KW-0472">Membrane</keyword>
<dbReference type="PRINTS" id="PR00237">
    <property type="entry name" value="GPCRRHODOPSN"/>
</dbReference>
<accession>A0A6P8P6E4</accession>
<dbReference type="PRINTS" id="PR01904">
    <property type="entry name" value="GPR40FAMILY"/>
</dbReference>
<dbReference type="GeneID" id="117345689"/>
<keyword evidence="8 9" id="KW-0807">Transducer</keyword>
<dbReference type="InterPro" id="IPR000276">
    <property type="entry name" value="GPCR_Rhodpsn"/>
</dbReference>
<keyword evidence="4 10" id="KW-1133">Transmembrane helix</keyword>
<dbReference type="PANTHER" id="PTHR45822">
    <property type="entry name" value="FREE FATTY ACID RECEPTOR 2-RELATED"/>
    <property type="match status" value="1"/>
</dbReference>
<dbReference type="Gene3D" id="1.20.1070.10">
    <property type="entry name" value="Rhodopsin 7-helix transmembrane proteins"/>
    <property type="match status" value="1"/>
</dbReference>
<dbReference type="Pfam" id="PF00001">
    <property type="entry name" value="7tm_1"/>
    <property type="match status" value="1"/>
</dbReference>
<dbReference type="RefSeq" id="XP_033770603.1">
    <property type="nucleotide sequence ID" value="XM_033914712.1"/>
</dbReference>
<feature type="domain" description="G-protein coupled receptors family 1 profile" evidence="11">
    <location>
        <begin position="22"/>
        <end position="267"/>
    </location>
</feature>
<keyword evidence="2" id="KW-1003">Cell membrane</keyword>
<keyword evidence="12" id="KW-1185">Reference proteome</keyword>
<dbReference type="OrthoDB" id="5961208at2759"/>
<evidence type="ECO:0000256" key="8">
    <source>
        <dbReference type="ARBA" id="ARBA00023224"/>
    </source>
</evidence>
<dbReference type="PROSITE" id="PS50262">
    <property type="entry name" value="G_PROTEIN_RECEP_F1_2"/>
    <property type="match status" value="1"/>
</dbReference>
<comment type="similarity">
    <text evidence="9">Belongs to the G-protein coupled receptor 1 family.</text>
</comment>
<comment type="subcellular location">
    <subcellularLocation>
        <location evidence="1">Cell membrane</location>
        <topology evidence="1">Multi-pass membrane protein</topology>
    </subcellularLocation>
</comment>
<dbReference type="GO" id="GO:0071398">
    <property type="term" value="P:cellular response to fatty acid"/>
    <property type="evidence" value="ECO:0007669"/>
    <property type="project" value="TreeGrafter"/>
</dbReference>
<feature type="transmembrane region" description="Helical" evidence="10">
    <location>
        <begin position="246"/>
        <end position="269"/>
    </location>
</feature>
<dbReference type="FunCoup" id="A0A6P8P6E4">
    <property type="interactions" value="653"/>
</dbReference>
<evidence type="ECO:0000256" key="6">
    <source>
        <dbReference type="ARBA" id="ARBA00023136"/>
    </source>
</evidence>
<dbReference type="GO" id="GO:0004930">
    <property type="term" value="F:G protein-coupled receptor activity"/>
    <property type="evidence" value="ECO:0007669"/>
    <property type="project" value="UniProtKB-KW"/>
</dbReference>
<evidence type="ECO:0000256" key="2">
    <source>
        <dbReference type="ARBA" id="ARBA00022475"/>
    </source>
</evidence>
<dbReference type="PANTHER" id="PTHR45822:SF8">
    <property type="entry name" value="FREE FATTY ACID RECEPTOR 3-RELATED"/>
    <property type="match status" value="1"/>
</dbReference>
<keyword evidence="3 9" id="KW-0812">Transmembrane</keyword>
<evidence type="ECO:0000256" key="1">
    <source>
        <dbReference type="ARBA" id="ARBA00004651"/>
    </source>
</evidence>
<evidence type="ECO:0000313" key="12">
    <source>
        <dbReference type="Proteomes" id="UP000515159"/>
    </source>
</evidence>
<dbReference type="Proteomes" id="UP000515159">
    <property type="component" value="Chromosome 11"/>
</dbReference>
<evidence type="ECO:0000256" key="3">
    <source>
        <dbReference type="ARBA" id="ARBA00022692"/>
    </source>
</evidence>
<evidence type="ECO:0000256" key="10">
    <source>
        <dbReference type="SAM" id="Phobius"/>
    </source>
</evidence>
<feature type="transmembrane region" description="Helical" evidence="10">
    <location>
        <begin position="214"/>
        <end position="234"/>
    </location>
</feature>
<name>A0A6P8P6E4_GEOSA</name>
<evidence type="ECO:0000259" key="11">
    <source>
        <dbReference type="PROSITE" id="PS50262"/>
    </source>
</evidence>
<proteinExistence type="inferred from homology"/>
<organism evidence="12 13">
    <name type="scientific">Geotrypetes seraphini</name>
    <name type="common">Gaboon caecilian</name>
    <name type="synonym">Caecilia seraphini</name>
    <dbReference type="NCBI Taxonomy" id="260995"/>
    <lineage>
        <taxon>Eukaryota</taxon>
        <taxon>Metazoa</taxon>
        <taxon>Chordata</taxon>
        <taxon>Craniata</taxon>
        <taxon>Vertebrata</taxon>
        <taxon>Euteleostomi</taxon>
        <taxon>Amphibia</taxon>
        <taxon>Gymnophiona</taxon>
        <taxon>Geotrypetes</taxon>
    </lineage>
</organism>
<evidence type="ECO:0000256" key="4">
    <source>
        <dbReference type="ARBA" id="ARBA00022989"/>
    </source>
</evidence>
<feature type="transmembrane region" description="Helical" evidence="10">
    <location>
        <begin position="173"/>
        <end position="194"/>
    </location>
</feature>
<evidence type="ECO:0000256" key="9">
    <source>
        <dbReference type="RuleBase" id="RU000688"/>
    </source>
</evidence>
<protein>
    <submittedName>
        <fullName evidence="13">Free fatty acid receptor 2-like</fullName>
    </submittedName>
</protein>
<dbReference type="GO" id="GO:0005886">
    <property type="term" value="C:plasma membrane"/>
    <property type="evidence" value="ECO:0007669"/>
    <property type="project" value="UniProtKB-SubCell"/>
</dbReference>
<dbReference type="KEGG" id="gsh:117345689"/>
<feature type="transmembrane region" description="Helical" evidence="10">
    <location>
        <begin position="6"/>
        <end position="31"/>
    </location>
</feature>
<keyword evidence="5 9" id="KW-0297">G-protein coupled receptor</keyword>
<dbReference type="CDD" id="cd15170">
    <property type="entry name" value="7tmA_FFAR2_FFAR3"/>
    <property type="match status" value="1"/>
</dbReference>
<evidence type="ECO:0000256" key="7">
    <source>
        <dbReference type="ARBA" id="ARBA00023170"/>
    </source>
</evidence>
<dbReference type="InParanoid" id="A0A6P8P6E4"/>
<dbReference type="PROSITE" id="PS00237">
    <property type="entry name" value="G_PROTEIN_RECEP_F1_1"/>
    <property type="match status" value="1"/>
</dbReference>
<dbReference type="InterPro" id="IPR017452">
    <property type="entry name" value="GPCR_Rhodpsn_7TM"/>
</dbReference>
<reference evidence="13" key="1">
    <citation type="submission" date="2025-08" db="UniProtKB">
        <authorList>
            <consortium name="RefSeq"/>
        </authorList>
    </citation>
    <scope>IDENTIFICATION</scope>
</reference>
<feature type="transmembrane region" description="Helical" evidence="10">
    <location>
        <begin position="43"/>
        <end position="61"/>
    </location>
</feature>
<keyword evidence="7 9" id="KW-0675">Receptor</keyword>
<evidence type="ECO:0000313" key="13">
    <source>
        <dbReference type="RefSeq" id="XP_033770603.1"/>
    </source>
</evidence>
<sequence length="313" mass="35824">MTFKTPLVLSVYIITFLIGLPSNLLALYTFSVKIHRKPTPVDILLLNLSISDLLLLIFLPFKMMEAAADMKWPLPFFLCSLVVFVYFNSIYSSSLFLTAISVERYLGVANPIQYKINRKCKHAVMACAFIWIFCSLHCSFTYFIVQLVPNNMSDSLKCYADFTDDQLMYLLPYRLEVCLLLFCIPFIITIFCYVNFIRILITMPKISRKKTQKAIGLVAVTLSNFILCFAPYNISHIVGFIEKGSLPWRIYALLLSTLNACLDPLLFYYSSTAIQQTLKKCITSTSKRLNLTSRSWFCGQEKQNSTDVTDDSD</sequence>
<gene>
    <name evidence="13" type="primary">LOC117345689</name>
</gene>